<evidence type="ECO:0000256" key="1">
    <source>
        <dbReference type="SAM" id="Coils"/>
    </source>
</evidence>
<dbReference type="AlphaFoldDB" id="A0A6C0AHM9"/>
<feature type="coiled-coil region" evidence="1">
    <location>
        <begin position="12"/>
        <end position="39"/>
    </location>
</feature>
<keyword evidence="1" id="KW-0175">Coiled coil</keyword>
<sequence length="202" mass="23334">MGGTDYIEKIKATRKEDILESFNNELDRLDKEKSSHSCRHDDIYDGDAESFAGIKILDIIAKDEEEAEKLIWEKAEKWGPAIGIRYYPKNFVKRSEHKKINNKMKVLSGFIKARDKRKEKIEKILKTIKEKPETNTTSCVTCKSKITNKYLLNFLNLKNKCIVCNGNFINTKSCDEKYINAKSKYDSVEHVYEALWGGIVAI</sequence>
<organism evidence="2">
    <name type="scientific">viral metagenome</name>
    <dbReference type="NCBI Taxonomy" id="1070528"/>
    <lineage>
        <taxon>unclassified sequences</taxon>
        <taxon>metagenomes</taxon>
        <taxon>organismal metagenomes</taxon>
    </lineage>
</organism>
<accession>A0A6C0AHM9</accession>
<proteinExistence type="predicted"/>
<reference evidence="2" key="1">
    <citation type="journal article" date="2020" name="Nature">
        <title>Giant virus diversity and host interactions through global metagenomics.</title>
        <authorList>
            <person name="Schulz F."/>
            <person name="Roux S."/>
            <person name="Paez-Espino D."/>
            <person name="Jungbluth S."/>
            <person name="Walsh D.A."/>
            <person name="Denef V.J."/>
            <person name="McMahon K.D."/>
            <person name="Konstantinidis K.T."/>
            <person name="Eloe-Fadrosh E.A."/>
            <person name="Kyrpides N.C."/>
            <person name="Woyke T."/>
        </authorList>
    </citation>
    <scope>NUCLEOTIDE SEQUENCE</scope>
    <source>
        <strain evidence="2">GVMAG-S-1024976-23</strain>
    </source>
</reference>
<evidence type="ECO:0000313" key="2">
    <source>
        <dbReference type="EMBL" id="QHS78851.1"/>
    </source>
</evidence>
<name>A0A6C0AHM9_9ZZZZ</name>
<protein>
    <submittedName>
        <fullName evidence="2">Uncharacterized protein</fullName>
    </submittedName>
</protein>
<dbReference type="EMBL" id="MN740606">
    <property type="protein sequence ID" value="QHS78851.1"/>
    <property type="molecule type" value="Genomic_DNA"/>
</dbReference>